<feature type="region of interest" description="Disordered" evidence="1">
    <location>
        <begin position="1"/>
        <end position="24"/>
    </location>
</feature>
<dbReference type="SUPFAM" id="SSF117892">
    <property type="entry name" value="Band 7/SPFH domain"/>
    <property type="match status" value="1"/>
</dbReference>
<feature type="compositionally biased region" description="Basic and acidic residues" evidence="1">
    <location>
        <begin position="1008"/>
        <end position="1024"/>
    </location>
</feature>
<feature type="region of interest" description="Disordered" evidence="1">
    <location>
        <begin position="929"/>
        <end position="996"/>
    </location>
</feature>
<evidence type="ECO:0000313" key="3">
    <source>
        <dbReference type="Proteomes" id="UP000247409"/>
    </source>
</evidence>
<feature type="region of interest" description="Disordered" evidence="1">
    <location>
        <begin position="355"/>
        <end position="488"/>
    </location>
</feature>
<feature type="compositionally biased region" description="Basic residues" evidence="1">
    <location>
        <begin position="1235"/>
        <end position="1247"/>
    </location>
</feature>
<feature type="region of interest" description="Disordered" evidence="1">
    <location>
        <begin position="817"/>
        <end position="889"/>
    </location>
</feature>
<dbReference type="Proteomes" id="UP000247409">
    <property type="component" value="Unassembled WGS sequence"/>
</dbReference>
<feature type="compositionally biased region" description="Basic and acidic residues" evidence="1">
    <location>
        <begin position="504"/>
        <end position="513"/>
    </location>
</feature>
<proteinExistence type="predicted"/>
<feature type="compositionally biased region" description="Basic residues" evidence="1">
    <location>
        <begin position="1025"/>
        <end position="1035"/>
    </location>
</feature>
<feature type="region of interest" description="Disordered" evidence="1">
    <location>
        <begin position="1008"/>
        <end position="1257"/>
    </location>
</feature>
<feature type="compositionally biased region" description="Basic residues" evidence="1">
    <location>
        <begin position="1135"/>
        <end position="1151"/>
    </location>
</feature>
<protein>
    <submittedName>
        <fullName evidence="2">Uncharacterized protein</fullName>
    </submittedName>
</protein>
<feature type="region of interest" description="Disordered" evidence="1">
    <location>
        <begin position="545"/>
        <end position="589"/>
    </location>
</feature>
<feature type="compositionally biased region" description="Polar residues" evidence="1">
    <location>
        <begin position="771"/>
        <end position="783"/>
    </location>
</feature>
<evidence type="ECO:0000313" key="2">
    <source>
        <dbReference type="EMBL" id="PXF49224.1"/>
    </source>
</evidence>
<reference evidence="2 3" key="1">
    <citation type="journal article" date="2018" name="Mol. Biol. Evol.">
        <title>Analysis of the draft genome of the red seaweed Gracilariopsis chorda provides insights into genome size evolution in Rhodophyta.</title>
        <authorList>
            <person name="Lee J."/>
            <person name="Yang E.C."/>
            <person name="Graf L."/>
            <person name="Yang J.H."/>
            <person name="Qiu H."/>
            <person name="Zel Zion U."/>
            <person name="Chan C.X."/>
            <person name="Stephens T.G."/>
            <person name="Weber A.P.M."/>
            <person name="Boo G.H."/>
            <person name="Boo S.M."/>
            <person name="Kim K.M."/>
            <person name="Shin Y."/>
            <person name="Jung M."/>
            <person name="Lee S.J."/>
            <person name="Yim H.S."/>
            <person name="Lee J.H."/>
            <person name="Bhattacharya D."/>
            <person name="Yoon H.S."/>
        </authorList>
    </citation>
    <scope>NUCLEOTIDE SEQUENCE [LARGE SCALE GENOMIC DNA]</scope>
    <source>
        <strain evidence="2 3">SKKU-2015</strain>
        <tissue evidence="2">Whole body</tissue>
    </source>
</reference>
<feature type="region of interest" description="Disordered" evidence="1">
    <location>
        <begin position="630"/>
        <end position="783"/>
    </location>
</feature>
<feature type="region of interest" description="Disordered" evidence="1">
    <location>
        <begin position="504"/>
        <end position="532"/>
    </location>
</feature>
<evidence type="ECO:0000256" key="1">
    <source>
        <dbReference type="SAM" id="MobiDB-lite"/>
    </source>
</evidence>
<feature type="region of interest" description="Disordered" evidence="1">
    <location>
        <begin position="308"/>
        <end position="330"/>
    </location>
</feature>
<dbReference type="Gene3D" id="3.30.479.30">
    <property type="entry name" value="Band 7 domain"/>
    <property type="match status" value="1"/>
</dbReference>
<sequence>MPPSSSSSRPSTISRSLPRIPPATPPSGTVYVVERLGRFSRLIHSSKPASPLLPVVDKIIAAFNTRRIQQSFPPAGHSLTLSNRVRTLIQATWTLRVSDPKKLAYRVENADRSLQLLVELRVNDTLSAERTLPRTPSELAVLSDAICAAIDRTSSKFGVRCLSFSVLSATAVESARSPPSATPTPQVQNAQLSTSTPSLEPVLPELPHDRFAALPHAPPPERFPIYYPQPQPPPPPRPQPHPAPILLPVLATLAPPPMEPLPPQTLPILPPPIMPQTEYVPPAMSHPHSLPQPQIHHLHQRHVQQSITFPPHFPPLTWPQPLDQEPSETTISSLEAPVSMQPIEPQRSISIASQLLQPSRSSRRVQHSPDRQAPLGQQQLEQRQLPPITFPHLPNSFNSDSQSPTEPHSSSAESQTSTEATASTEQRSSTEELSRASQPQQKPEASALQRSSSASDVKDKSSPLPGPTSRKPLRAPPPSPVIPAITDDARDARDILTAHLHRALEPLQSHDVDALSPPLLPQTREPGDLSPNFAKYLHELPATPANLVPSSESSDACDTVVGKPLPMETRIPGVSDRPPSDDGQADEDCGVEDYAENKSSQRQLVPVFPSVASLGPIAAVTAMAVKQLAGHSSNQGGDPPSSIESTGQGQNIENVDLARGEATTEVRVGPHQNEEPPVSEKVSARQATPHVNTLRSAYLSPLPAAPLPPTIGSSTDAVPSGDRDAMEEEFHGHPGYNEDGENQAGDNSSTEAVHDKNISSSDDDEKRGSASRVSGRNGNTSLLSSVVGKTERLRSAGVNFASDLIDAPLRLIQARSNTARIKDSSPSSPKSSRRRLAKVLSPKKEQNHSQSRDEDFEERLALEMSRMEEKQVARRDERDDNSRQAERNGVRVGIRDRAFDDERLKEQLLQRERLLDELDGIRRAHSDEAIRNEDDSTDADSLDMCMDDGSDSERATFDDEALARGEAHSRRKRAKSSHRHRHRRRQEHYEDMYNDDVSSNESFCTECGRDHGKHDGEYSTERSSRGRRRKSRKHSNSSDTYYDDEDLELYHGHRSSYKNRGSRHRRSSSERGSDSHSSSSHKERHRRRKCGSRERGVDDEPSSSKRSRSVESKHSHSRRRSSSRGTSKELDGERRHKSSKGKSRSRRRHHAQYVPVCSDLHYPHHGYQPPKSIYRHRLPESGSEEEEEIPWYCEGQSAPEDTGRDERSHSMHDNEDRRSRNINPMKYSSYGRRDRYGRKRGAHHNRTVHFLYDERRR</sequence>
<dbReference type="AlphaFoldDB" id="A0A2V3J4B6"/>
<dbReference type="STRING" id="448386.A0A2V3J4B6"/>
<feature type="compositionally biased region" description="Basic and acidic residues" evidence="1">
    <location>
        <begin position="842"/>
        <end position="889"/>
    </location>
</feature>
<feature type="compositionally biased region" description="Polar residues" evidence="1">
    <location>
        <begin position="685"/>
        <end position="695"/>
    </location>
</feature>
<feature type="compositionally biased region" description="Basic and acidic residues" evidence="1">
    <location>
        <begin position="721"/>
        <end position="732"/>
    </location>
</feature>
<feature type="compositionally biased region" description="Basic and acidic residues" evidence="1">
    <location>
        <begin position="951"/>
        <end position="968"/>
    </location>
</feature>
<comment type="caution">
    <text evidence="2">The sequence shown here is derived from an EMBL/GenBank/DDBJ whole genome shotgun (WGS) entry which is preliminary data.</text>
</comment>
<dbReference type="OrthoDB" id="434619at2759"/>
<gene>
    <name evidence="2" type="ORF">BWQ96_01013</name>
</gene>
<feature type="compositionally biased region" description="Low complexity" evidence="1">
    <location>
        <begin position="1"/>
        <end position="18"/>
    </location>
</feature>
<feature type="compositionally biased region" description="Basic residues" evidence="1">
    <location>
        <begin position="1052"/>
        <end position="1066"/>
    </location>
</feature>
<feature type="compositionally biased region" description="Low complexity" evidence="1">
    <location>
        <begin position="175"/>
        <end position="185"/>
    </location>
</feature>
<feature type="compositionally biased region" description="Basic residues" evidence="1">
    <location>
        <begin position="969"/>
        <end position="986"/>
    </location>
</feature>
<feature type="compositionally biased region" description="Polar residues" evidence="1">
    <location>
        <begin position="395"/>
        <end position="408"/>
    </location>
</feature>
<keyword evidence="3" id="KW-1185">Reference proteome</keyword>
<feature type="compositionally biased region" description="Polar residues" evidence="1">
    <location>
        <begin position="630"/>
        <end position="653"/>
    </location>
</feature>
<feature type="compositionally biased region" description="Basic and acidic residues" evidence="1">
    <location>
        <begin position="1201"/>
        <end position="1219"/>
    </location>
</feature>
<accession>A0A2V3J4B6</accession>
<feature type="compositionally biased region" description="Low complexity" evidence="1">
    <location>
        <begin position="409"/>
        <end position="427"/>
    </location>
</feature>
<dbReference type="InterPro" id="IPR036013">
    <property type="entry name" value="Band_7/SPFH_dom_sf"/>
</dbReference>
<name>A0A2V3J4B6_9FLOR</name>
<feature type="compositionally biased region" description="Acidic residues" evidence="1">
    <location>
        <begin position="935"/>
        <end position="950"/>
    </location>
</feature>
<dbReference type="EMBL" id="NBIV01000007">
    <property type="protein sequence ID" value="PXF49224.1"/>
    <property type="molecule type" value="Genomic_DNA"/>
</dbReference>
<feature type="region of interest" description="Disordered" evidence="1">
    <location>
        <begin position="175"/>
        <end position="203"/>
    </location>
</feature>
<organism evidence="2 3">
    <name type="scientific">Gracilariopsis chorda</name>
    <dbReference type="NCBI Taxonomy" id="448386"/>
    <lineage>
        <taxon>Eukaryota</taxon>
        <taxon>Rhodophyta</taxon>
        <taxon>Florideophyceae</taxon>
        <taxon>Rhodymeniophycidae</taxon>
        <taxon>Gracilariales</taxon>
        <taxon>Gracilariaceae</taxon>
        <taxon>Gracilariopsis</taxon>
    </lineage>
</organism>
<feature type="compositionally biased region" description="Polar residues" evidence="1">
    <location>
        <begin position="186"/>
        <end position="198"/>
    </location>
</feature>